<dbReference type="InterPro" id="IPR051617">
    <property type="entry name" value="UNC-93-like_regulator"/>
</dbReference>
<name>A0A550CC76_9AGAR</name>
<evidence type="ECO:0000256" key="2">
    <source>
        <dbReference type="ARBA" id="ARBA00022692"/>
    </source>
</evidence>
<evidence type="ECO:0000256" key="6">
    <source>
        <dbReference type="SAM" id="Phobius"/>
    </source>
</evidence>
<dbReference type="PANTHER" id="PTHR23294:SF19">
    <property type="entry name" value="DUF895 DOMAIN MEMBRANE PROTEIN-RELATED"/>
    <property type="match status" value="1"/>
</dbReference>
<dbReference type="SUPFAM" id="SSF103473">
    <property type="entry name" value="MFS general substrate transporter"/>
    <property type="match status" value="1"/>
</dbReference>
<dbReference type="GO" id="GO:0016020">
    <property type="term" value="C:membrane"/>
    <property type="evidence" value="ECO:0007669"/>
    <property type="project" value="UniProtKB-SubCell"/>
</dbReference>
<dbReference type="PANTHER" id="PTHR23294">
    <property type="entry name" value="ET TRANSLATION PRODUCT-RELATED"/>
    <property type="match status" value="1"/>
</dbReference>
<evidence type="ECO:0008006" key="9">
    <source>
        <dbReference type="Google" id="ProtNLM"/>
    </source>
</evidence>
<dbReference type="EMBL" id="VDMD01000013">
    <property type="protein sequence ID" value="TRM62413.1"/>
    <property type="molecule type" value="Genomic_DNA"/>
</dbReference>
<sequence length="440" mass="48803">MADFNEKDSASSSSVEQIEGQDAPQKVVWYRSTYFNAIILGITANALIFCLMVVSAFLSSALVNVVGIKITLILGVRLTNRFGNEWHFWMAEAAIALSYPEPERQGKFLGLWLTFKIGGQIVGGAINLGINAKNSEAGSVSYTVYLVFIALQCLAPFMGLFLTNPSKLQRTDGVKVNMSSVHSTWMELKLVFKLFMRPKFLLIVPLIANFVYTESVMFTYISLWFTVRSRALGSFISGLAAAIAGNLMGRLLDNDKWSHRIRARASFFITVTLQGALLAWNVGNSYFYIRSKPTFDWDDDGFGNGFAVFVLQVAYVVPAFASLPFPFLTCRVCSNFQVCYMTLFWICGELAETPEEVVRIAGLLRATESASQAYPVFANIGGAALNLGMWGVAIIPGWLIVSHIGTKYGKHVRERHEDPNDDRKLRVSEPSLHGNVGERT</sequence>
<feature type="region of interest" description="Disordered" evidence="5">
    <location>
        <begin position="412"/>
        <end position="440"/>
    </location>
</feature>
<feature type="transmembrane region" description="Helical" evidence="6">
    <location>
        <begin position="231"/>
        <end position="249"/>
    </location>
</feature>
<feature type="transmembrane region" description="Helical" evidence="6">
    <location>
        <begin position="34"/>
        <end position="55"/>
    </location>
</feature>
<dbReference type="AlphaFoldDB" id="A0A550CC76"/>
<protein>
    <recommendedName>
        <fullName evidence="9">Major facilitator superfamily domain-containing protein</fullName>
    </recommendedName>
</protein>
<feature type="transmembrane region" description="Helical" evidence="6">
    <location>
        <begin position="142"/>
        <end position="162"/>
    </location>
</feature>
<gene>
    <name evidence="7" type="ORF">BD626DRAFT_499150</name>
</gene>
<keyword evidence="8" id="KW-1185">Reference proteome</keyword>
<proteinExistence type="predicted"/>
<accession>A0A550CC76</accession>
<dbReference type="OrthoDB" id="196103at2759"/>
<feature type="transmembrane region" description="Helical" evidence="6">
    <location>
        <begin position="302"/>
        <end position="321"/>
    </location>
</feature>
<feature type="transmembrane region" description="Helical" evidence="6">
    <location>
        <begin position="108"/>
        <end position="130"/>
    </location>
</feature>
<evidence type="ECO:0000256" key="5">
    <source>
        <dbReference type="SAM" id="MobiDB-lite"/>
    </source>
</evidence>
<dbReference type="Proteomes" id="UP000320762">
    <property type="component" value="Unassembled WGS sequence"/>
</dbReference>
<organism evidence="7 8">
    <name type="scientific">Schizophyllum amplum</name>
    <dbReference type="NCBI Taxonomy" id="97359"/>
    <lineage>
        <taxon>Eukaryota</taxon>
        <taxon>Fungi</taxon>
        <taxon>Dikarya</taxon>
        <taxon>Basidiomycota</taxon>
        <taxon>Agaricomycotina</taxon>
        <taxon>Agaricomycetes</taxon>
        <taxon>Agaricomycetidae</taxon>
        <taxon>Agaricales</taxon>
        <taxon>Schizophyllaceae</taxon>
        <taxon>Schizophyllum</taxon>
    </lineage>
</organism>
<keyword evidence="2 6" id="KW-0812">Transmembrane</keyword>
<evidence type="ECO:0000313" key="8">
    <source>
        <dbReference type="Proteomes" id="UP000320762"/>
    </source>
</evidence>
<feature type="transmembrane region" description="Helical" evidence="6">
    <location>
        <begin position="261"/>
        <end position="282"/>
    </location>
</feature>
<keyword evidence="4 6" id="KW-0472">Membrane</keyword>
<comment type="subcellular location">
    <subcellularLocation>
        <location evidence="1">Membrane</location>
        <topology evidence="1">Multi-pass membrane protein</topology>
    </subcellularLocation>
</comment>
<keyword evidence="3 6" id="KW-1133">Transmembrane helix</keyword>
<comment type="caution">
    <text evidence="7">The sequence shown here is derived from an EMBL/GenBank/DDBJ whole genome shotgun (WGS) entry which is preliminary data.</text>
</comment>
<feature type="transmembrane region" description="Helical" evidence="6">
    <location>
        <begin position="200"/>
        <end position="225"/>
    </location>
</feature>
<feature type="compositionally biased region" description="Basic and acidic residues" evidence="5">
    <location>
        <begin position="414"/>
        <end position="427"/>
    </location>
</feature>
<dbReference type="InterPro" id="IPR036259">
    <property type="entry name" value="MFS_trans_sf"/>
</dbReference>
<evidence type="ECO:0000256" key="1">
    <source>
        <dbReference type="ARBA" id="ARBA00004141"/>
    </source>
</evidence>
<evidence type="ECO:0000313" key="7">
    <source>
        <dbReference type="EMBL" id="TRM62413.1"/>
    </source>
</evidence>
<evidence type="ECO:0000256" key="4">
    <source>
        <dbReference type="ARBA" id="ARBA00023136"/>
    </source>
</evidence>
<evidence type="ECO:0000256" key="3">
    <source>
        <dbReference type="ARBA" id="ARBA00022989"/>
    </source>
</evidence>
<reference evidence="7 8" key="1">
    <citation type="journal article" date="2019" name="New Phytol.">
        <title>Comparative genomics reveals unique wood-decay strategies and fruiting body development in the Schizophyllaceae.</title>
        <authorList>
            <person name="Almasi E."/>
            <person name="Sahu N."/>
            <person name="Krizsan K."/>
            <person name="Balint B."/>
            <person name="Kovacs G.M."/>
            <person name="Kiss B."/>
            <person name="Cseklye J."/>
            <person name="Drula E."/>
            <person name="Henrissat B."/>
            <person name="Nagy I."/>
            <person name="Chovatia M."/>
            <person name="Adam C."/>
            <person name="LaButti K."/>
            <person name="Lipzen A."/>
            <person name="Riley R."/>
            <person name="Grigoriev I.V."/>
            <person name="Nagy L.G."/>
        </authorList>
    </citation>
    <scope>NUCLEOTIDE SEQUENCE [LARGE SCALE GENOMIC DNA]</scope>
    <source>
        <strain evidence="7 8">NL-1724</strain>
    </source>
</reference>